<gene>
    <name evidence="5" type="ORF">GCM10023322_45510</name>
</gene>
<dbReference type="Proteomes" id="UP001501570">
    <property type="component" value="Unassembled WGS sequence"/>
</dbReference>
<comment type="caution">
    <text evidence="5">The sequence shown here is derived from an EMBL/GenBank/DDBJ whole genome shotgun (WGS) entry which is preliminary data.</text>
</comment>
<accession>A0ABP9S280</accession>
<dbReference type="Pfam" id="PF00171">
    <property type="entry name" value="Aldedh"/>
    <property type="match status" value="1"/>
</dbReference>
<dbReference type="InterPro" id="IPR050740">
    <property type="entry name" value="Aldehyde_DH_Superfamily"/>
</dbReference>
<organism evidence="5 6">
    <name type="scientific">Rugosimonospora acidiphila</name>
    <dbReference type="NCBI Taxonomy" id="556531"/>
    <lineage>
        <taxon>Bacteria</taxon>
        <taxon>Bacillati</taxon>
        <taxon>Actinomycetota</taxon>
        <taxon>Actinomycetes</taxon>
        <taxon>Micromonosporales</taxon>
        <taxon>Micromonosporaceae</taxon>
        <taxon>Rugosimonospora</taxon>
    </lineage>
</organism>
<dbReference type="InterPro" id="IPR015590">
    <property type="entry name" value="Aldehyde_DH_dom"/>
</dbReference>
<dbReference type="EMBL" id="BAABJQ010000014">
    <property type="protein sequence ID" value="GAA5190419.1"/>
    <property type="molecule type" value="Genomic_DNA"/>
</dbReference>
<keyword evidence="6" id="KW-1185">Reference proteome</keyword>
<reference evidence="6" key="1">
    <citation type="journal article" date="2019" name="Int. J. Syst. Evol. Microbiol.">
        <title>The Global Catalogue of Microorganisms (GCM) 10K type strain sequencing project: providing services to taxonomists for standard genome sequencing and annotation.</title>
        <authorList>
            <consortium name="The Broad Institute Genomics Platform"/>
            <consortium name="The Broad Institute Genome Sequencing Center for Infectious Disease"/>
            <person name="Wu L."/>
            <person name="Ma J."/>
        </authorList>
    </citation>
    <scope>NUCLEOTIDE SEQUENCE [LARGE SCALE GENOMIC DNA]</scope>
    <source>
        <strain evidence="6">JCM 18304</strain>
    </source>
</reference>
<dbReference type="PROSITE" id="PS00070">
    <property type="entry name" value="ALDEHYDE_DEHYDR_CYS"/>
    <property type="match status" value="1"/>
</dbReference>
<feature type="active site" evidence="2">
    <location>
        <position position="262"/>
    </location>
</feature>
<dbReference type="InterPro" id="IPR016163">
    <property type="entry name" value="Ald_DH_C"/>
</dbReference>
<evidence type="ECO:0000256" key="3">
    <source>
        <dbReference type="RuleBase" id="RU003345"/>
    </source>
</evidence>
<dbReference type="PANTHER" id="PTHR43353">
    <property type="entry name" value="SUCCINATE-SEMIALDEHYDE DEHYDROGENASE, MITOCHONDRIAL"/>
    <property type="match status" value="1"/>
</dbReference>
<proteinExistence type="inferred from homology"/>
<dbReference type="InterPro" id="IPR029510">
    <property type="entry name" value="Ald_DH_CS_GLU"/>
</dbReference>
<dbReference type="PROSITE" id="PS00687">
    <property type="entry name" value="ALDEHYDE_DEHYDR_GLU"/>
    <property type="match status" value="1"/>
</dbReference>
<protein>
    <submittedName>
        <fullName evidence="5">NAD-dependent succinate-semialdehyde dehydrogenase</fullName>
    </submittedName>
</protein>
<dbReference type="InterPro" id="IPR016160">
    <property type="entry name" value="Ald_DH_CS_CYS"/>
</dbReference>
<keyword evidence="1 3" id="KW-0560">Oxidoreductase</keyword>
<dbReference type="InterPro" id="IPR016162">
    <property type="entry name" value="Ald_DH_N"/>
</dbReference>
<dbReference type="InterPro" id="IPR016161">
    <property type="entry name" value="Ald_DH/histidinol_DH"/>
</dbReference>
<dbReference type="Gene3D" id="3.40.309.10">
    <property type="entry name" value="Aldehyde Dehydrogenase, Chain A, domain 2"/>
    <property type="match status" value="1"/>
</dbReference>
<dbReference type="CDD" id="cd07103">
    <property type="entry name" value="ALDH_F5_SSADH_GabD"/>
    <property type="match status" value="1"/>
</dbReference>
<sequence length="491" mass="52188">MDAVATRHPRLPVDLPSGLLVDGTWTASAAGATFRVHDPATGAELATVADARAEDATAALEAAVRAQRTWRHTPPRVRADILRGAYDEVRRRRDEFAALMTLEMGKPLAEAQGELDYGTDFLRWFSEEAVRIDGGYQVAPNGSGRIMVMRQPVGPCLLITPWNFPLAMATRKIAPAIAAGCTMIIKPSELTPLTTLLLSQVLIECGLPPGVLNVLTTTTPAEVTRPLLDDGRIRKLSFTGSTEVGRILLEQCGRQIVRTSMELGGNAPFLVFADADLDAAVDAAMLAKLRNMGEACTAANRFYVQRAVAADFAKALAERFAALRLGHGLDDGTQIGPLIEPAAVQKVDRLVGDAVGRGARVLTGGRAPAGPGFFYPPTVLDAVPLDAELMREEIFGPVAPVIAFDSEQQAIDLANDTEYGLVAYVFTKNLDRAVRVSEALDVGMVGLNQGIVSNAAAPFGGVKASGLGREGGSEGIAEYLDTKYVALNVSQ</sequence>
<dbReference type="SUPFAM" id="SSF53720">
    <property type="entry name" value="ALDH-like"/>
    <property type="match status" value="1"/>
</dbReference>
<dbReference type="RefSeq" id="WP_345632631.1">
    <property type="nucleotide sequence ID" value="NZ_BAABJQ010000014.1"/>
</dbReference>
<evidence type="ECO:0000256" key="1">
    <source>
        <dbReference type="ARBA" id="ARBA00023002"/>
    </source>
</evidence>
<evidence type="ECO:0000313" key="6">
    <source>
        <dbReference type="Proteomes" id="UP001501570"/>
    </source>
</evidence>
<name>A0ABP9S280_9ACTN</name>
<dbReference type="Gene3D" id="3.40.605.10">
    <property type="entry name" value="Aldehyde Dehydrogenase, Chain A, domain 1"/>
    <property type="match status" value="1"/>
</dbReference>
<feature type="domain" description="Aldehyde dehydrogenase" evidence="4">
    <location>
        <begin position="25"/>
        <end position="485"/>
    </location>
</feature>
<evidence type="ECO:0000259" key="4">
    <source>
        <dbReference type="Pfam" id="PF00171"/>
    </source>
</evidence>
<comment type="similarity">
    <text evidence="3">Belongs to the aldehyde dehydrogenase family.</text>
</comment>
<evidence type="ECO:0000313" key="5">
    <source>
        <dbReference type="EMBL" id="GAA5190419.1"/>
    </source>
</evidence>
<evidence type="ECO:0000256" key="2">
    <source>
        <dbReference type="PROSITE-ProRule" id="PRU10007"/>
    </source>
</evidence>
<dbReference type="PANTHER" id="PTHR43353:SF5">
    <property type="entry name" value="SUCCINATE-SEMIALDEHYDE DEHYDROGENASE, MITOCHONDRIAL"/>
    <property type="match status" value="1"/>
</dbReference>